<evidence type="ECO:0000313" key="2">
    <source>
        <dbReference type="Proteomes" id="UP000774130"/>
    </source>
</evidence>
<proteinExistence type="predicted"/>
<dbReference type="RefSeq" id="WP_218324666.1">
    <property type="nucleotide sequence ID" value="NZ_JAHUZB010000001.1"/>
</dbReference>
<accession>A0ABS6T9N4</accession>
<organism evidence="1 2">
    <name type="scientific">Enterococcus alishanensis</name>
    <dbReference type="NCBI Taxonomy" id="1303817"/>
    <lineage>
        <taxon>Bacteria</taxon>
        <taxon>Bacillati</taxon>
        <taxon>Bacillota</taxon>
        <taxon>Bacilli</taxon>
        <taxon>Lactobacillales</taxon>
        <taxon>Enterococcaceae</taxon>
        <taxon>Enterococcus</taxon>
    </lineage>
</organism>
<sequence length="166" mass="20049">MDLIKYVGSFHFGNQASLKNAEEGKAFFSEIFYWYKSKLSNYLLTVPFKDMDFDDLYDRFKNLFLREKEKLIKKSYPVTFESMDAHFKLNIYDPILNQVIDQIAEVDQERTFFMNYVKKRRWSVTDQFWLHLQEYGEIHIAEIRSDYAVKLIPVSFVEKCHLKIIR</sequence>
<comment type="caution">
    <text evidence="1">The sequence shown here is derived from an EMBL/GenBank/DDBJ whole genome shotgun (WGS) entry which is preliminary data.</text>
</comment>
<reference evidence="1 2" key="1">
    <citation type="submission" date="2021-06" db="EMBL/GenBank/DDBJ databases">
        <title>Enterococcus alishanensis sp. nov., a novel lactic acid bacterium isolated from fresh coffee beans.</title>
        <authorList>
            <person name="Chen Y.-S."/>
        </authorList>
    </citation>
    <scope>NUCLEOTIDE SEQUENCE [LARGE SCALE GENOMIC DNA]</scope>
    <source>
        <strain evidence="1 2">ALS3</strain>
    </source>
</reference>
<evidence type="ECO:0000313" key="1">
    <source>
        <dbReference type="EMBL" id="MBV7389612.1"/>
    </source>
</evidence>
<dbReference type="EMBL" id="JAHUZB010000001">
    <property type="protein sequence ID" value="MBV7389612.1"/>
    <property type="molecule type" value="Genomic_DNA"/>
</dbReference>
<name>A0ABS6T9N4_9ENTE</name>
<protein>
    <submittedName>
        <fullName evidence="1">Uncharacterized protein</fullName>
    </submittedName>
</protein>
<dbReference type="Proteomes" id="UP000774130">
    <property type="component" value="Unassembled WGS sequence"/>
</dbReference>
<keyword evidence="2" id="KW-1185">Reference proteome</keyword>
<gene>
    <name evidence="1" type="ORF">KUA55_02900</name>
</gene>